<dbReference type="AlphaFoldDB" id="A0A368W5D0"/>
<sequence>MSAQFVFYASYTQIANVMSTSANHDLRIAVPLCNSYFHLIASRAHTLVAGLFKHRFLHYPIKLTNCKSHVNFIYYTYFILLLNYSRDSVIARN</sequence>
<dbReference type="Proteomes" id="UP000252415">
    <property type="component" value="Unassembled WGS sequence"/>
</dbReference>
<name>A0A368W5D0_9BACL</name>
<gene>
    <name evidence="1" type="ORF">DFP97_102155</name>
</gene>
<comment type="caution">
    <text evidence="1">The sequence shown here is derived from an EMBL/GenBank/DDBJ whole genome shotgun (WGS) entry which is preliminary data.</text>
</comment>
<accession>A0A368W5D0</accession>
<reference evidence="1 2" key="1">
    <citation type="submission" date="2018-07" db="EMBL/GenBank/DDBJ databases">
        <title>Genomic Encyclopedia of Type Strains, Phase III (KMG-III): the genomes of soil and plant-associated and newly described type strains.</title>
        <authorList>
            <person name="Whitman W."/>
        </authorList>
    </citation>
    <scope>NUCLEOTIDE SEQUENCE [LARGE SCALE GENOMIC DNA]</scope>
    <source>
        <strain evidence="1 2">CECT 7506</strain>
    </source>
</reference>
<organism evidence="1 2">
    <name type="scientific">Paenibacillus prosopidis</name>
    <dbReference type="NCBI Taxonomy" id="630520"/>
    <lineage>
        <taxon>Bacteria</taxon>
        <taxon>Bacillati</taxon>
        <taxon>Bacillota</taxon>
        <taxon>Bacilli</taxon>
        <taxon>Bacillales</taxon>
        <taxon>Paenibacillaceae</taxon>
        <taxon>Paenibacillus</taxon>
    </lineage>
</organism>
<proteinExistence type="predicted"/>
<keyword evidence="2" id="KW-1185">Reference proteome</keyword>
<evidence type="ECO:0000313" key="1">
    <source>
        <dbReference type="EMBL" id="RCW50963.1"/>
    </source>
</evidence>
<dbReference type="EMBL" id="QPJD01000002">
    <property type="protein sequence ID" value="RCW50963.1"/>
    <property type="molecule type" value="Genomic_DNA"/>
</dbReference>
<evidence type="ECO:0000313" key="2">
    <source>
        <dbReference type="Proteomes" id="UP000252415"/>
    </source>
</evidence>
<protein>
    <submittedName>
        <fullName evidence="1">Uncharacterized protein</fullName>
    </submittedName>
</protein>